<reference evidence="15" key="1">
    <citation type="submission" date="2018-11" db="EMBL/GenBank/DDBJ databases">
        <title>Venom-gland transcriptomics and venom proteomics of the Florida green centipede (Hemiscolopendra marginata) reveal sex-based variation in a centipede venom.</title>
        <authorList>
            <person name="Nystrom G.S."/>
            <person name="Ward M.J."/>
            <person name="Ellsworth S.A."/>
            <person name="Rokyta D.R."/>
        </authorList>
    </citation>
    <scope>NUCLEOTIDE SEQUENCE</scope>
    <source>
        <tissue evidence="15">Venom gland</tissue>
    </source>
</reference>
<dbReference type="GO" id="GO:0140673">
    <property type="term" value="P:transcription elongation-coupled chromatin remodeling"/>
    <property type="evidence" value="ECO:0007669"/>
    <property type="project" value="InterPro"/>
</dbReference>
<feature type="compositionally biased region" description="Acidic residues" evidence="12">
    <location>
        <begin position="229"/>
        <end position="243"/>
    </location>
</feature>
<feature type="compositionally biased region" description="Acidic residues" evidence="12">
    <location>
        <begin position="79"/>
        <end position="96"/>
    </location>
</feature>
<comment type="subcellular location">
    <subcellularLocation>
        <location evidence="1 10">Nucleus</location>
    </subcellularLocation>
</comment>
<feature type="region of interest" description="Disordered" evidence="12">
    <location>
        <begin position="1304"/>
        <end position="1331"/>
    </location>
</feature>
<dbReference type="InterPro" id="IPR012337">
    <property type="entry name" value="RNaseH-like_sf"/>
</dbReference>
<evidence type="ECO:0000259" key="13">
    <source>
        <dbReference type="PROSITE" id="PS50001"/>
    </source>
</evidence>
<organism evidence="15">
    <name type="scientific">Hemiscolopendra marginata</name>
    <dbReference type="NCBI Taxonomy" id="943146"/>
    <lineage>
        <taxon>Eukaryota</taxon>
        <taxon>Metazoa</taxon>
        <taxon>Ecdysozoa</taxon>
        <taxon>Arthropoda</taxon>
        <taxon>Myriapoda</taxon>
        <taxon>Chilopoda</taxon>
        <taxon>Pleurostigmophora</taxon>
        <taxon>Scolopendromorpha</taxon>
        <taxon>Scolopendridae</taxon>
        <taxon>Hemiscolopendra</taxon>
    </lineage>
</organism>
<dbReference type="InterPro" id="IPR037027">
    <property type="entry name" value="YqgF/RNaseH-like_dom_sf"/>
</dbReference>
<keyword evidence="5" id="KW-0175">Coiled coil</keyword>
<dbReference type="SUPFAM" id="SSF158832">
    <property type="entry name" value="Tex N-terminal region-like"/>
    <property type="match status" value="1"/>
</dbReference>
<dbReference type="InterPro" id="IPR055179">
    <property type="entry name" value="Tex-like_central_region"/>
</dbReference>
<evidence type="ECO:0000256" key="4">
    <source>
        <dbReference type="ARBA" id="ARBA00022553"/>
    </source>
</evidence>
<dbReference type="InterPro" id="IPR032706">
    <property type="entry name" value="Spt6_HHH"/>
</dbReference>
<dbReference type="Pfam" id="PF14635">
    <property type="entry name" value="HHH_7"/>
    <property type="match status" value="1"/>
</dbReference>
<evidence type="ECO:0000256" key="6">
    <source>
        <dbReference type="ARBA" id="ARBA00023163"/>
    </source>
</evidence>
<feature type="compositionally biased region" description="Basic and acidic residues" evidence="12">
    <location>
        <begin position="1673"/>
        <end position="1683"/>
    </location>
</feature>
<dbReference type="InterPro" id="IPR028088">
    <property type="entry name" value="Spt6_HTH_DNA-bd_dom"/>
</dbReference>
<dbReference type="FunFam" id="1.10.150.850:FF:000004">
    <property type="entry name" value="Transcription elongation factor SPT6"/>
    <property type="match status" value="1"/>
</dbReference>
<dbReference type="SUPFAM" id="SSF47781">
    <property type="entry name" value="RuvA domain 2-like"/>
    <property type="match status" value="2"/>
</dbReference>
<dbReference type="FunFam" id="1.10.10.650:FF:000002">
    <property type="entry name" value="Transcription elongation factor spt6"/>
    <property type="match status" value="1"/>
</dbReference>
<name>A0A646QF58_9MYRI</name>
<accession>A0A646QF58</accession>
<dbReference type="PROSITE" id="PS50001">
    <property type="entry name" value="SH2"/>
    <property type="match status" value="1"/>
</dbReference>
<dbReference type="InterPro" id="IPR017072">
    <property type="entry name" value="TF_Spt6"/>
</dbReference>
<dbReference type="CDD" id="cd00164">
    <property type="entry name" value="S1_like"/>
    <property type="match status" value="1"/>
</dbReference>
<dbReference type="InterPro" id="IPR035420">
    <property type="entry name" value="Spt6_SH2"/>
</dbReference>
<evidence type="ECO:0000256" key="11">
    <source>
        <dbReference type="PROSITE-ProRule" id="PRU00191"/>
    </source>
</evidence>
<dbReference type="PANTHER" id="PTHR10145">
    <property type="entry name" value="TRANSCRIPTION ELONGATION FACTOR SPT6"/>
    <property type="match status" value="1"/>
</dbReference>
<evidence type="ECO:0000256" key="8">
    <source>
        <dbReference type="ARBA" id="ARBA00023242"/>
    </source>
</evidence>
<evidence type="ECO:0000259" key="14">
    <source>
        <dbReference type="PROSITE" id="PS50126"/>
    </source>
</evidence>
<dbReference type="Gene3D" id="1.10.3500.10">
    <property type="entry name" value="Tex N-terminal region-like"/>
    <property type="match status" value="1"/>
</dbReference>
<keyword evidence="8 10" id="KW-0539">Nucleus</keyword>
<dbReference type="SMART" id="SM00252">
    <property type="entry name" value="SH2"/>
    <property type="match status" value="1"/>
</dbReference>
<dbReference type="FunFam" id="1.10.3500.10:FF:000006">
    <property type="entry name" value="Transcription elongation factor spt6"/>
    <property type="match status" value="1"/>
</dbReference>
<dbReference type="Pfam" id="PF14633">
    <property type="entry name" value="SH2_2"/>
    <property type="match status" value="1"/>
</dbReference>
<feature type="region of interest" description="Disordered" evidence="12">
    <location>
        <begin position="229"/>
        <end position="254"/>
    </location>
</feature>
<dbReference type="EMBL" id="GHBY01000432">
    <property type="protein sequence ID" value="MUP40609.1"/>
    <property type="molecule type" value="Transcribed_RNA"/>
</dbReference>
<dbReference type="InterPro" id="IPR035018">
    <property type="entry name" value="Spt6_SH2_C"/>
</dbReference>
<dbReference type="Pfam" id="PF14641">
    <property type="entry name" value="HTH_44"/>
    <property type="match status" value="1"/>
</dbReference>
<dbReference type="SMART" id="SM00316">
    <property type="entry name" value="S1"/>
    <property type="match status" value="1"/>
</dbReference>
<feature type="region of interest" description="Disordered" evidence="12">
    <location>
        <begin position="52"/>
        <end position="98"/>
    </location>
</feature>
<dbReference type="GO" id="GO:0008023">
    <property type="term" value="C:transcription elongation factor complex"/>
    <property type="evidence" value="ECO:0007669"/>
    <property type="project" value="TreeGrafter"/>
</dbReference>
<dbReference type="Gene3D" id="3.30.420.140">
    <property type="entry name" value="YqgF/RNase H-like domain"/>
    <property type="match status" value="1"/>
</dbReference>
<dbReference type="InterPro" id="IPR028231">
    <property type="entry name" value="Spt6_YqgF"/>
</dbReference>
<feature type="compositionally biased region" description="Acidic residues" evidence="12">
    <location>
        <begin position="497"/>
        <end position="521"/>
    </location>
</feature>
<dbReference type="FunFam" id="1.10.10.2740:FF:000001">
    <property type="entry name" value="Transcription elongation factor spt6"/>
    <property type="match status" value="1"/>
</dbReference>
<dbReference type="InterPro" id="IPR003029">
    <property type="entry name" value="S1_domain"/>
</dbReference>
<dbReference type="PANTHER" id="PTHR10145:SF6">
    <property type="entry name" value="TRANSCRIPTION ELONGATION FACTOR SPT6"/>
    <property type="match status" value="1"/>
</dbReference>
<evidence type="ECO:0000256" key="5">
    <source>
        <dbReference type="ARBA" id="ARBA00023054"/>
    </source>
</evidence>
<comment type="function">
    <text evidence="10">Histone H3-H4 chaperone that plays a role in maintenance of chromatin structure during RNA polymerase II transcription elongation.</text>
</comment>
<keyword evidence="7" id="KW-0143">Chaperone</keyword>
<feature type="region of interest" description="Disordered" evidence="12">
    <location>
        <begin position="1612"/>
        <end position="1733"/>
    </location>
</feature>
<dbReference type="PIRSF" id="PIRSF036947">
    <property type="entry name" value="Spt6"/>
    <property type="match status" value="1"/>
</dbReference>
<dbReference type="Gene3D" id="1.10.10.650">
    <property type="entry name" value="RuvA domain 2-like"/>
    <property type="match status" value="1"/>
</dbReference>
<dbReference type="GO" id="GO:0034728">
    <property type="term" value="P:nucleosome organization"/>
    <property type="evidence" value="ECO:0007669"/>
    <property type="project" value="TreeGrafter"/>
</dbReference>
<feature type="domain" description="SH2" evidence="13">
    <location>
        <begin position="1336"/>
        <end position="1427"/>
    </location>
</feature>
<feature type="compositionally biased region" description="Polar residues" evidence="12">
    <location>
        <begin position="1629"/>
        <end position="1644"/>
    </location>
</feature>
<evidence type="ECO:0000256" key="7">
    <source>
        <dbReference type="ARBA" id="ARBA00023186"/>
    </source>
</evidence>
<dbReference type="PROSITE" id="PS50126">
    <property type="entry name" value="S1"/>
    <property type="match status" value="1"/>
</dbReference>
<dbReference type="InterPro" id="IPR035019">
    <property type="entry name" value="Spt6_SH2_N"/>
</dbReference>
<dbReference type="GO" id="GO:0031491">
    <property type="term" value="F:nucleosome binding"/>
    <property type="evidence" value="ECO:0007669"/>
    <property type="project" value="TreeGrafter"/>
</dbReference>
<evidence type="ECO:0000256" key="9">
    <source>
        <dbReference type="ARBA" id="ARBA00070625"/>
    </source>
</evidence>
<feature type="compositionally biased region" description="Polar residues" evidence="12">
    <location>
        <begin position="1688"/>
        <end position="1698"/>
    </location>
</feature>
<evidence type="ECO:0000256" key="1">
    <source>
        <dbReference type="ARBA" id="ARBA00004123"/>
    </source>
</evidence>
<dbReference type="InterPro" id="IPR023323">
    <property type="entry name" value="Tex-like_dom_sf"/>
</dbReference>
<dbReference type="SUPFAM" id="SSF53098">
    <property type="entry name" value="Ribonuclease H-like"/>
    <property type="match status" value="1"/>
</dbReference>
<dbReference type="InterPro" id="IPR023319">
    <property type="entry name" value="Tex-like_HTH_dom_sf"/>
</dbReference>
<dbReference type="SUPFAM" id="SSF55550">
    <property type="entry name" value="SH2 domain"/>
    <property type="match status" value="1"/>
</dbReference>
<evidence type="ECO:0000313" key="15">
    <source>
        <dbReference type="EMBL" id="MUP40609.1"/>
    </source>
</evidence>
<feature type="region of interest" description="Disordered" evidence="12">
    <location>
        <begin position="327"/>
        <end position="349"/>
    </location>
</feature>
<feature type="domain" description="S1 motif" evidence="14">
    <location>
        <begin position="1239"/>
        <end position="1294"/>
    </location>
</feature>
<dbReference type="SMART" id="SM00732">
    <property type="entry name" value="YqgFc"/>
    <property type="match status" value="1"/>
</dbReference>
<dbReference type="Pfam" id="PF14639">
    <property type="entry name" value="YqgF"/>
    <property type="match status" value="1"/>
</dbReference>
<dbReference type="GO" id="GO:0060429">
    <property type="term" value="P:epithelium development"/>
    <property type="evidence" value="ECO:0007669"/>
    <property type="project" value="UniProtKB-ARBA"/>
</dbReference>
<dbReference type="CDD" id="cd09928">
    <property type="entry name" value="SH2_Cterm_SPT6_like"/>
    <property type="match status" value="1"/>
</dbReference>
<dbReference type="InterPro" id="IPR041692">
    <property type="entry name" value="HHH_9"/>
</dbReference>
<dbReference type="CDD" id="cd09918">
    <property type="entry name" value="SH2_Nterm_SPT6_like"/>
    <property type="match status" value="1"/>
</dbReference>
<feature type="region of interest" description="Disordered" evidence="12">
    <location>
        <begin position="481"/>
        <end position="525"/>
    </location>
</feature>
<keyword evidence="11" id="KW-0727">SH2 domain</keyword>
<feature type="region of interest" description="Disordered" evidence="12">
    <location>
        <begin position="110"/>
        <end position="181"/>
    </location>
</feature>
<dbReference type="InterPro" id="IPR028083">
    <property type="entry name" value="Spt6_acidic_N_dom"/>
</dbReference>
<dbReference type="Gene3D" id="1.10.150.850">
    <property type="entry name" value="Spt6, helix-hairpin-helix domain"/>
    <property type="match status" value="1"/>
</dbReference>
<dbReference type="GO" id="GO:0003677">
    <property type="term" value="F:DNA binding"/>
    <property type="evidence" value="ECO:0007669"/>
    <property type="project" value="InterPro"/>
</dbReference>
<dbReference type="SUPFAM" id="SSF50249">
    <property type="entry name" value="Nucleic acid-binding proteins"/>
    <property type="match status" value="1"/>
</dbReference>
<keyword evidence="6 10" id="KW-0804">Transcription</keyword>
<dbReference type="InterPro" id="IPR012340">
    <property type="entry name" value="NA-bd_OB-fold"/>
</dbReference>
<sequence length="1733" mass="199293">MAEYLHSEAEESDDELDELSAEEKKRLKKLKQVQEDDEEEEDDEEVLAEELKDLIDDNEEEVESDSDDSEIGRKRKNEDDDDFDDRLEDEDYDLIEENLGVKVQRRQFKRVRRVEDDESDEDDNEATNVAAEDEKDAIANELFEGSDEEGTDRRVEAAQQDDGYQDLSESEGEYSETDGFIVDDYGQPIMKTKRKRPRYTDAALQEAQDIFGVDFDYDEFQTYGEDYDEEMDEEMGYEEEEVDGEVRPRAKKSARKKSTKKSIFEVYEPSELERGHFTDKDNEIRVTDIPERFQLIGDPVTSAEEDELQEEADWIYKYAFCTPTISNQDKQSPGEEQTGLFAPSRKGPSTTGKIKEALNFMRNQQFEVPFIAFYRKEYVEPDLNINDLWKVFKWDEKWCQLQKRKKTMIALLQNMQQVQCDEIMKDPDKPLADDLRVLSDEDIDRLKSIQTIEELRDAYLHFILYYGKDIPKMREMLQKKRREEKKERRLKKKYDEETGEEKEEGAVEDEEEEDEQEEENENEKIKQAVFTDSYSMCLRSGIGGLVKKFGLTPQQFGENMRDNYTRHEVEQYPVEPLEVSQDYVCSKFPTPEEVLKAARFMVATQLSREPLVRQCVRTTYFERAKLSIKPTKKGVKEIDENHPCFTVKYLKNKPIKDLVGDMYLKIHLANEEGLITTRISMEGDSSNSGSNRGSYPGYLDEIKQLYYRDEFSKNVQEWNNQRAKVLELTLTKFLYPVYEKELRAKLLQEAKECVIKACSQKLFNWLKVAPYTVEQGMDDDEDYDTGNGIRVMAVSYVPDWETAAFSALVAGDGEVTDYLRLPHILKRKNAWKESDREAKQVDLKNIRKFIVAKKPHVIAVGAESRDALMILEDIKAIVAELVESEQMPNIGVELVDTELGNVYMKSKKAEADFRDYPLLLRQAISLARRLQDPLIEFSQLCGPDDEILCLKYHSLQDMVVKEDLLEAIHLEFINRTNEVGVDVNRSIANPHTGNLLQFVCGLGPRKSAALIKVLKQTNNRLENRTQLVTVCHMGPKVFINCAGFIKIDTNSLGDSTDAYVEVLDGSRVHPETYEWARKMAVDALEYDDMAEDANPAGALEEILENPEKLKDLDLDAFAEELARQGYGNKSITLYDIRAELNHRYKDLRTAFRSANTEERFNMCTKETPDTFFIGKLVLAKAIGIAHKKPQGEQLDQANPVRNDETGLWQCPFCLKNDFLEVSEVWNHFDAGNCPGQAMGVRARLDNGVSGFILTKNISDKHVANPEERVKIGMTLHCRIMKIDIERFQVDLTCRSSDLADKNNDWRPPKDAYYDEEAEEKDRKTEEEHKKRQARQTYVKRVIVHPSFHNIDFRETEKLMSTMDQGDVIVRPSSKGTDHLTVTWKVTDGIYQHIDIREEGKENTFSLGQSLWIGGEEFEDLDEIIARHIQPMAAFARDLINFKYFRDTEGGKKEIGEKYLMEEKKKCPSKIPYMLSASKDYPGKFLLSYLPRTKCRHEYITITPEGFKYRQQIFHSHNSLLRWFKEHFRDPIPGTPGSVTGRTPMIQSAYTTPSINIANLDPQAIQRAAANIPSHVYNTLSQVASQTPSIHNSHYSGYGGYSYHAQTPYTPSQPIATPLLTPSYHPIATPSHSVTTPRYQPTPQTWAHPGQTPRTPSQRSSSTVAAKPQANTEVDWRKAAEMWAKRRQQQQPGSATPRGNITPRITPRASPAIRNSPMVESTPAGDATPLIDEH</sequence>
<dbReference type="InterPro" id="IPR042066">
    <property type="entry name" value="Spt6_death-like"/>
</dbReference>
<evidence type="ECO:0000256" key="12">
    <source>
        <dbReference type="SAM" id="MobiDB-lite"/>
    </source>
</evidence>
<feature type="region of interest" description="Disordered" evidence="12">
    <location>
        <begin position="1"/>
        <end position="20"/>
    </location>
</feature>
<dbReference type="FunFam" id="3.30.420.140:FF:000004">
    <property type="entry name" value="Transcription elongation factor spt6"/>
    <property type="match status" value="1"/>
</dbReference>
<dbReference type="FunFam" id="3.30.505.10:FF:000030">
    <property type="entry name" value="Transcription elongation factor spt6"/>
    <property type="match status" value="1"/>
</dbReference>
<dbReference type="Pfam" id="PF22706">
    <property type="entry name" value="Tex_central_region"/>
    <property type="match status" value="1"/>
</dbReference>
<dbReference type="Pfam" id="PF14632">
    <property type="entry name" value="SPT6_acidic"/>
    <property type="match status" value="1"/>
</dbReference>
<dbReference type="FunFam" id="3.30.505.10:FF:000089">
    <property type="entry name" value="Transcription elongation factor spt6"/>
    <property type="match status" value="1"/>
</dbReference>
<dbReference type="Gene3D" id="2.40.50.140">
    <property type="entry name" value="Nucleic acid-binding proteins"/>
    <property type="match status" value="1"/>
</dbReference>
<proteinExistence type="inferred from homology"/>
<feature type="compositionally biased region" description="Acidic residues" evidence="12">
    <location>
        <begin position="56"/>
        <end position="69"/>
    </location>
</feature>
<comment type="similarity">
    <text evidence="2 10">Belongs to the SPT6 family.</text>
</comment>
<evidence type="ECO:0000256" key="10">
    <source>
        <dbReference type="PIRNR" id="PIRNR036947"/>
    </source>
</evidence>
<dbReference type="InterPro" id="IPR000980">
    <property type="entry name" value="SH2"/>
</dbReference>
<evidence type="ECO:0000256" key="3">
    <source>
        <dbReference type="ARBA" id="ARBA00020248"/>
    </source>
</evidence>
<dbReference type="Gene3D" id="1.10.10.2740">
    <property type="entry name" value="Spt6, Death-like domain"/>
    <property type="match status" value="1"/>
</dbReference>
<evidence type="ECO:0000256" key="2">
    <source>
        <dbReference type="ARBA" id="ARBA00009253"/>
    </source>
</evidence>
<dbReference type="InterPro" id="IPR006641">
    <property type="entry name" value="YqgF/RNaseH-like_dom"/>
</dbReference>
<feature type="compositionally biased region" description="Acidic residues" evidence="12">
    <location>
        <begin position="116"/>
        <end position="135"/>
    </location>
</feature>
<dbReference type="Pfam" id="PF00575">
    <property type="entry name" value="S1"/>
    <property type="match status" value="1"/>
</dbReference>
<dbReference type="GO" id="GO:0042393">
    <property type="term" value="F:histone binding"/>
    <property type="evidence" value="ECO:0007669"/>
    <property type="project" value="TreeGrafter"/>
</dbReference>
<dbReference type="FunFam" id="2.40.50.140:FF:000494">
    <property type="entry name" value="Suppressor of Ty 6 homolog"/>
    <property type="match status" value="1"/>
</dbReference>
<feature type="compositionally biased region" description="Basic and acidic residues" evidence="12">
    <location>
        <begin position="1319"/>
        <end position="1329"/>
    </location>
</feature>
<feature type="compositionally biased region" description="Basic residues" evidence="12">
    <location>
        <begin position="481"/>
        <end position="492"/>
    </location>
</feature>
<dbReference type="Gene3D" id="3.30.505.10">
    <property type="entry name" value="SH2 domain"/>
    <property type="match status" value="2"/>
</dbReference>
<feature type="compositionally biased region" description="Acidic residues" evidence="12">
    <location>
        <begin position="10"/>
        <end position="20"/>
    </location>
</feature>
<keyword evidence="4" id="KW-0597">Phosphoprotein</keyword>
<dbReference type="Pfam" id="PF17674">
    <property type="entry name" value="HHH_9"/>
    <property type="match status" value="1"/>
</dbReference>
<dbReference type="InterPro" id="IPR036860">
    <property type="entry name" value="SH2_dom_sf"/>
</dbReference>
<feature type="compositionally biased region" description="Low complexity" evidence="12">
    <location>
        <begin position="1650"/>
        <end position="1662"/>
    </location>
</feature>
<protein>
    <recommendedName>
        <fullName evidence="3">Transcription elongation factor SPT6</fullName>
    </recommendedName>
    <alternativeName>
        <fullName evidence="9">Transcription elongation factor spt6</fullName>
    </alternativeName>
</protein>
<dbReference type="InterPro" id="IPR010994">
    <property type="entry name" value="RuvA_2-like"/>
</dbReference>